<feature type="transmembrane region" description="Helical" evidence="3">
    <location>
        <begin position="20"/>
        <end position="41"/>
    </location>
</feature>
<dbReference type="PANTHER" id="PTHR10291:SF43">
    <property type="entry name" value="DEHYDRODOLICHYL DIPHOSPHATE SYNTHASE COMPLEX SUBUNIT DHDDS"/>
    <property type="match status" value="1"/>
</dbReference>
<evidence type="ECO:0000256" key="3">
    <source>
        <dbReference type="RuleBase" id="RU363018"/>
    </source>
</evidence>
<dbReference type="GO" id="GO:0045547">
    <property type="term" value="F:ditrans,polycis-polyprenyl diphosphate synthase [(2E,6E)-farnesyl diphosphate specific] activity"/>
    <property type="evidence" value="ECO:0007669"/>
    <property type="project" value="TreeGrafter"/>
</dbReference>
<dbReference type="PROSITE" id="PS01066">
    <property type="entry name" value="UPP_SYNTHASE"/>
    <property type="match status" value="1"/>
</dbReference>
<dbReference type="Gene3D" id="3.40.1180.10">
    <property type="entry name" value="Decaprenyl diphosphate synthase-like"/>
    <property type="match status" value="1"/>
</dbReference>
<dbReference type="InterPro" id="IPR018520">
    <property type="entry name" value="UPP_synth-like_CS"/>
</dbReference>
<dbReference type="HAMAP" id="MF_01139">
    <property type="entry name" value="ISPT"/>
    <property type="match status" value="1"/>
</dbReference>
<evidence type="ECO:0000256" key="1">
    <source>
        <dbReference type="ARBA" id="ARBA00005432"/>
    </source>
</evidence>
<gene>
    <name evidence="4" type="ORF">LUZ63_000125</name>
</gene>
<dbReference type="GO" id="GO:0016094">
    <property type="term" value="P:polyprenol biosynthetic process"/>
    <property type="evidence" value="ECO:0007669"/>
    <property type="project" value="TreeGrafter"/>
</dbReference>
<dbReference type="NCBIfam" id="TIGR00055">
    <property type="entry name" value="uppS"/>
    <property type="match status" value="1"/>
</dbReference>
<dbReference type="SUPFAM" id="SSF64005">
    <property type="entry name" value="Undecaprenyl diphosphate synthase"/>
    <property type="match status" value="1"/>
</dbReference>
<dbReference type="AlphaFoldDB" id="A0A9Q0HVW8"/>
<dbReference type="EC" id="2.5.1.-" evidence="3"/>
<dbReference type="PANTHER" id="PTHR10291">
    <property type="entry name" value="DEHYDRODOLICHYL DIPHOSPHATE SYNTHASE FAMILY MEMBER"/>
    <property type="match status" value="1"/>
</dbReference>
<dbReference type="Proteomes" id="UP001151287">
    <property type="component" value="Unassembled WGS sequence"/>
</dbReference>
<accession>A0A9Q0HVW8</accession>
<evidence type="ECO:0000313" key="4">
    <source>
        <dbReference type="EMBL" id="KAJ1700346.1"/>
    </source>
</evidence>
<sequence>MMASQYTRSGLFPFPNSNSPLLSSPSLFLWLSFCFTTFYYYSRLATQGQRKVRCFVYCRNKSTPRTTYGFTRFLYLPSLLMEKNGKSMISKAIGHVSFVMRKCLFSILSIGPVPAHIAFIMDGNRRYAKRHALHQDSTNPGSGHRVGFKCLISTLQYCYEMGVKYVTVYAFSIDNFKRDPQEVQSLMDLMKEKIDELLTEDSVLKKFDARINFWGDLQLLSEPVRLAAKKAMDMTVHNKGPVLSVCVAYTSTNEITHAIEASVREKQENAPIEVSDLDRNMYTAGCLEPDIIIRTSGETRLSNFLLWQSDFTHLQNPNPLWPEFSLRHLVWAVLEYQNVHGYLKKRKGEIEKNK</sequence>
<keyword evidence="2 3" id="KW-0808">Transferase</keyword>
<keyword evidence="3" id="KW-0472">Membrane</keyword>
<keyword evidence="3" id="KW-1133">Transmembrane helix</keyword>
<dbReference type="CDD" id="cd00475">
    <property type="entry name" value="Cis_IPPS"/>
    <property type="match status" value="1"/>
</dbReference>
<dbReference type="GO" id="GO:0005783">
    <property type="term" value="C:endoplasmic reticulum"/>
    <property type="evidence" value="ECO:0007669"/>
    <property type="project" value="TreeGrafter"/>
</dbReference>
<evidence type="ECO:0000256" key="2">
    <source>
        <dbReference type="ARBA" id="ARBA00022679"/>
    </source>
</evidence>
<dbReference type="Pfam" id="PF01255">
    <property type="entry name" value="Prenyltransf"/>
    <property type="match status" value="1"/>
</dbReference>
<name>A0A9Q0HVW8_9POAL</name>
<dbReference type="OrthoDB" id="4173905at2759"/>
<organism evidence="4 5">
    <name type="scientific">Rhynchospora breviuscula</name>
    <dbReference type="NCBI Taxonomy" id="2022672"/>
    <lineage>
        <taxon>Eukaryota</taxon>
        <taxon>Viridiplantae</taxon>
        <taxon>Streptophyta</taxon>
        <taxon>Embryophyta</taxon>
        <taxon>Tracheophyta</taxon>
        <taxon>Spermatophyta</taxon>
        <taxon>Magnoliopsida</taxon>
        <taxon>Liliopsida</taxon>
        <taxon>Poales</taxon>
        <taxon>Cyperaceae</taxon>
        <taxon>Cyperoideae</taxon>
        <taxon>Rhynchosporeae</taxon>
        <taxon>Rhynchospora</taxon>
    </lineage>
</organism>
<evidence type="ECO:0000313" key="5">
    <source>
        <dbReference type="Proteomes" id="UP001151287"/>
    </source>
</evidence>
<comment type="similarity">
    <text evidence="1 3">Belongs to the UPP synthase family.</text>
</comment>
<dbReference type="InterPro" id="IPR036424">
    <property type="entry name" value="UPP_synth-like_sf"/>
</dbReference>
<reference evidence="4" key="1">
    <citation type="journal article" date="2022" name="Cell">
        <title>Repeat-based holocentromeres influence genome architecture and karyotype evolution.</title>
        <authorList>
            <person name="Hofstatter P.G."/>
            <person name="Thangavel G."/>
            <person name="Lux T."/>
            <person name="Neumann P."/>
            <person name="Vondrak T."/>
            <person name="Novak P."/>
            <person name="Zhang M."/>
            <person name="Costa L."/>
            <person name="Castellani M."/>
            <person name="Scott A."/>
            <person name="Toegelov H."/>
            <person name="Fuchs J."/>
            <person name="Mata-Sucre Y."/>
            <person name="Dias Y."/>
            <person name="Vanzela A.L.L."/>
            <person name="Huettel B."/>
            <person name="Almeida C.C.S."/>
            <person name="Simkova H."/>
            <person name="Souza G."/>
            <person name="Pedrosa-Harand A."/>
            <person name="Macas J."/>
            <person name="Mayer K.F.X."/>
            <person name="Houben A."/>
            <person name="Marques A."/>
        </authorList>
    </citation>
    <scope>NUCLEOTIDE SEQUENCE</scope>
    <source>
        <strain evidence="4">RhyBre1mFocal</strain>
    </source>
</reference>
<keyword evidence="5" id="KW-1185">Reference proteome</keyword>
<keyword evidence="3" id="KW-0812">Transmembrane</keyword>
<dbReference type="EMBL" id="JAMQYH010000001">
    <property type="protein sequence ID" value="KAJ1700346.1"/>
    <property type="molecule type" value="Genomic_DNA"/>
</dbReference>
<proteinExistence type="inferred from homology"/>
<dbReference type="InterPro" id="IPR001441">
    <property type="entry name" value="UPP_synth-like"/>
</dbReference>
<protein>
    <recommendedName>
        <fullName evidence="3">Alkyl transferase</fullName>
        <ecNumber evidence="3">2.5.1.-</ecNumber>
    </recommendedName>
</protein>
<comment type="caution">
    <text evidence="4">The sequence shown here is derived from an EMBL/GenBank/DDBJ whole genome shotgun (WGS) entry which is preliminary data.</text>
</comment>